<dbReference type="InterPro" id="IPR038765">
    <property type="entry name" value="Papain-like_cys_pep_sf"/>
</dbReference>
<accession>A0AAW1TTU0</accession>
<sequence length="132" mass="15646">MVSKKLPIKLPRHALSNVELVEIVKKLKIPYFRGVFMRNQLPRKIRNYESGIINLDESSGNGTHWTGYVKHGKVIYYFDSIGNLSPPIEAKSYFKSDNRRNRILYNRQRYQKINTYNCGHLVLKFLYNWSHI</sequence>
<reference evidence="1 2" key="1">
    <citation type="submission" date="2023-03" db="EMBL/GenBank/DDBJ databases">
        <title>Genome insight into feeding habits of ladybird beetles.</title>
        <authorList>
            <person name="Li H.-S."/>
            <person name="Huang Y.-H."/>
            <person name="Pang H."/>
        </authorList>
    </citation>
    <scope>NUCLEOTIDE SEQUENCE [LARGE SCALE GENOMIC DNA]</scope>
    <source>
        <strain evidence="1">SYSU_2023b</strain>
        <tissue evidence="1">Whole body</tissue>
    </source>
</reference>
<keyword evidence="2" id="KW-1185">Reference proteome</keyword>
<evidence type="ECO:0000313" key="1">
    <source>
        <dbReference type="EMBL" id="KAK9871794.1"/>
    </source>
</evidence>
<protein>
    <recommendedName>
        <fullName evidence="3">Ubiquitin-like protease family profile domain-containing protein</fullName>
    </recommendedName>
</protein>
<evidence type="ECO:0008006" key="3">
    <source>
        <dbReference type="Google" id="ProtNLM"/>
    </source>
</evidence>
<proteinExistence type="predicted"/>
<dbReference type="Gene3D" id="3.40.395.10">
    <property type="entry name" value="Adenoviral Proteinase, Chain A"/>
    <property type="match status" value="1"/>
</dbReference>
<dbReference type="Proteomes" id="UP001431783">
    <property type="component" value="Unassembled WGS sequence"/>
</dbReference>
<dbReference type="AlphaFoldDB" id="A0AAW1TTU0"/>
<gene>
    <name evidence="1" type="ORF">WA026_014249</name>
</gene>
<name>A0AAW1TTU0_9CUCU</name>
<evidence type="ECO:0000313" key="2">
    <source>
        <dbReference type="Proteomes" id="UP001431783"/>
    </source>
</evidence>
<organism evidence="1 2">
    <name type="scientific">Henosepilachna vigintioctopunctata</name>
    <dbReference type="NCBI Taxonomy" id="420089"/>
    <lineage>
        <taxon>Eukaryota</taxon>
        <taxon>Metazoa</taxon>
        <taxon>Ecdysozoa</taxon>
        <taxon>Arthropoda</taxon>
        <taxon>Hexapoda</taxon>
        <taxon>Insecta</taxon>
        <taxon>Pterygota</taxon>
        <taxon>Neoptera</taxon>
        <taxon>Endopterygota</taxon>
        <taxon>Coleoptera</taxon>
        <taxon>Polyphaga</taxon>
        <taxon>Cucujiformia</taxon>
        <taxon>Coccinelloidea</taxon>
        <taxon>Coccinellidae</taxon>
        <taxon>Epilachninae</taxon>
        <taxon>Epilachnini</taxon>
        <taxon>Henosepilachna</taxon>
    </lineage>
</organism>
<dbReference type="SUPFAM" id="SSF54001">
    <property type="entry name" value="Cysteine proteinases"/>
    <property type="match status" value="1"/>
</dbReference>
<comment type="caution">
    <text evidence="1">The sequence shown here is derived from an EMBL/GenBank/DDBJ whole genome shotgun (WGS) entry which is preliminary data.</text>
</comment>
<dbReference type="EMBL" id="JARQZJ010000007">
    <property type="protein sequence ID" value="KAK9871794.1"/>
    <property type="molecule type" value="Genomic_DNA"/>
</dbReference>